<evidence type="ECO:0000256" key="10">
    <source>
        <dbReference type="ARBA" id="ARBA00023204"/>
    </source>
</evidence>
<dbReference type="EMBL" id="LFYR01002048">
    <property type="protein sequence ID" value="KMZ57618.1"/>
    <property type="molecule type" value="Genomic_DNA"/>
</dbReference>
<dbReference type="Gene3D" id="1.10.1600.10">
    <property type="match status" value="1"/>
</dbReference>
<dbReference type="PANTHER" id="PTHR12604">
    <property type="entry name" value="KU AUTOANTIGEN DNA HELICASE"/>
    <property type="match status" value="1"/>
</dbReference>
<dbReference type="InterPro" id="IPR014893">
    <property type="entry name" value="Ku_PK_bind"/>
</dbReference>
<name>A0A0K9NM03_ZOSMR</name>
<dbReference type="GO" id="GO:0016887">
    <property type="term" value="F:ATP hydrolysis activity"/>
    <property type="evidence" value="ECO:0007669"/>
    <property type="project" value="RHEA"/>
</dbReference>
<evidence type="ECO:0000256" key="7">
    <source>
        <dbReference type="ARBA" id="ARBA00022840"/>
    </source>
</evidence>
<dbReference type="Pfam" id="PF03731">
    <property type="entry name" value="Ku_N"/>
    <property type="match status" value="1"/>
</dbReference>
<dbReference type="GO" id="GO:0006303">
    <property type="term" value="P:double-strand break repair via nonhomologous end joining"/>
    <property type="evidence" value="ECO:0000318"/>
    <property type="project" value="GO_Central"/>
</dbReference>
<dbReference type="GO" id="GO:0003678">
    <property type="term" value="F:DNA helicase activity"/>
    <property type="evidence" value="ECO:0007669"/>
    <property type="project" value="UniProtKB-EC"/>
</dbReference>
<dbReference type="PANTHER" id="PTHR12604:SF4">
    <property type="entry name" value="X-RAY REPAIR CROSS-COMPLEMENTING PROTEIN 5"/>
    <property type="match status" value="1"/>
</dbReference>
<dbReference type="SUPFAM" id="SSF53300">
    <property type="entry name" value="vWA-like"/>
    <property type="match status" value="1"/>
</dbReference>
<dbReference type="InterPro" id="IPR036494">
    <property type="entry name" value="Ku_C_sf"/>
</dbReference>
<comment type="subcellular location">
    <subcellularLocation>
        <location evidence="1 12">Nucleus</location>
    </subcellularLocation>
</comment>
<dbReference type="SUPFAM" id="SSF100939">
    <property type="entry name" value="SPOC domain-like"/>
    <property type="match status" value="1"/>
</dbReference>
<evidence type="ECO:0000256" key="9">
    <source>
        <dbReference type="ARBA" id="ARBA00023172"/>
    </source>
</evidence>
<evidence type="ECO:0000259" key="13">
    <source>
        <dbReference type="SMART" id="SM00559"/>
    </source>
</evidence>
<keyword evidence="4 12" id="KW-0227">DNA damage</keyword>
<evidence type="ECO:0000256" key="12">
    <source>
        <dbReference type="PIRNR" id="PIRNR016570"/>
    </source>
</evidence>
<comment type="catalytic activity">
    <reaction evidence="12">
        <text>ATP + H2O = ADP + phosphate + H(+)</text>
        <dbReference type="Rhea" id="RHEA:13065"/>
        <dbReference type="ChEBI" id="CHEBI:15377"/>
        <dbReference type="ChEBI" id="CHEBI:15378"/>
        <dbReference type="ChEBI" id="CHEBI:30616"/>
        <dbReference type="ChEBI" id="CHEBI:43474"/>
        <dbReference type="ChEBI" id="CHEBI:456216"/>
        <dbReference type="EC" id="3.6.4.12"/>
    </reaction>
</comment>
<keyword evidence="9 12" id="KW-0233">DNA recombination</keyword>
<evidence type="ECO:0000256" key="2">
    <source>
        <dbReference type="ARBA" id="ARBA00007726"/>
    </source>
</evidence>
<dbReference type="GO" id="GO:0000723">
    <property type="term" value="P:telomere maintenance"/>
    <property type="evidence" value="ECO:0000318"/>
    <property type="project" value="GO_Central"/>
</dbReference>
<proteinExistence type="inferred from homology"/>
<sequence>MARNKETLVLLLDVGPSMHNFLPEIEKLCSRLVQMKLVFNKNDEVGVVLFGTHDTDNDLANEIGGYQNLVVSQRLKVVNGDAVQSLENLPRGTTNVLDAIVVGMDMLIKKYGVTNKGKQRICLITNAMSPVKEPYDNAQQDQVDIISTKMKESRMKLECVIIKGNKNEAGIHIIVDKNERLLQKFSMKTTTKIVHVGNPTSILGAIRTRRIAPVTIFRGDLEMGTLMKIKIWVYKKTSEEKLPTLKYFTDKAPPSDKFATHEIKVDYLHKCFDDPNKVVPPEQRIKGYRYGPQVIPISSDEWDTVKFKPEKGVKLLGFTDASNIMRHHFMKDVNIFLPEPGNQKASIAVSAIARGMKETNKVAIVRCVWRNGQENVVIGVLTPNISSSDKIPDSFYFNALPFAEDVREFQFPSFSKLRPVYQPNAKQQEAADALVKMLDLAPSGSEESLNPDFTINPLLERYYHFLELKSRKNDAELPPLDASLKRIMEPDPDLLSQNQAIIDNFRSLFELKINTKKRRVSGKKVWEDIDTVLNETDYKTPNNASNELAVPRIGDLDPVKDFETMLERRDSSEWIIKAIECMKNYIFNILESSYDGDTFPKAIECLKSFRKGCIVEQEPKPFNQFLYNLHKIWGKTDLCNFINLMAFEGITLINKKEAVDSDATEEEAKLFLKRI</sequence>
<dbReference type="InterPro" id="IPR016194">
    <property type="entry name" value="SPOC-like_C_dom_sf"/>
</dbReference>
<evidence type="ECO:0000256" key="1">
    <source>
        <dbReference type="ARBA" id="ARBA00004123"/>
    </source>
</evidence>
<dbReference type="GO" id="GO:0006310">
    <property type="term" value="P:DNA recombination"/>
    <property type="evidence" value="ECO:0007669"/>
    <property type="project" value="UniProtKB-KW"/>
</dbReference>
<comment type="similarity">
    <text evidence="2 12">Belongs to the ku80 family.</text>
</comment>
<protein>
    <recommendedName>
        <fullName evidence="12">ATP-dependent DNA helicase 2 subunit KU80</fullName>
        <ecNumber evidence="12">3.6.4.12</ecNumber>
    </recommendedName>
</protein>
<dbReference type="InterPro" id="IPR024193">
    <property type="entry name" value="Ku80"/>
</dbReference>
<feature type="domain" description="Ku" evidence="13">
    <location>
        <begin position="276"/>
        <end position="417"/>
    </location>
</feature>
<evidence type="ECO:0000256" key="6">
    <source>
        <dbReference type="ARBA" id="ARBA00022806"/>
    </source>
</evidence>
<dbReference type="GO" id="GO:0005524">
    <property type="term" value="F:ATP binding"/>
    <property type="evidence" value="ECO:0007669"/>
    <property type="project" value="UniProtKB-UniRule"/>
</dbReference>
<evidence type="ECO:0000313" key="15">
    <source>
        <dbReference type="Proteomes" id="UP000036987"/>
    </source>
</evidence>
<keyword evidence="15" id="KW-1185">Reference proteome</keyword>
<dbReference type="FunFam" id="2.40.290.10:FF:000006">
    <property type="entry name" value="ATP-dependent DNA helicase 2 subunit KU80"/>
    <property type="match status" value="1"/>
</dbReference>
<dbReference type="SMART" id="SM00559">
    <property type="entry name" value="Ku78"/>
    <property type="match status" value="1"/>
</dbReference>
<keyword evidence="3 12" id="KW-0547">Nucleotide-binding</keyword>
<comment type="function">
    <text evidence="12">Single-stranded DNA-dependent ATP-dependent helicase.</text>
</comment>
<dbReference type="FunFam" id="1.10.1600.10:FF:000002">
    <property type="entry name" value="X-ray repair cross-complementing protein 5"/>
    <property type="match status" value="1"/>
</dbReference>
<keyword evidence="5 12" id="KW-0378">Hydrolase</keyword>
<evidence type="ECO:0000256" key="8">
    <source>
        <dbReference type="ARBA" id="ARBA00023125"/>
    </source>
</evidence>
<reference evidence="15" key="1">
    <citation type="journal article" date="2016" name="Nature">
        <title>The genome of the seagrass Zostera marina reveals angiosperm adaptation to the sea.</title>
        <authorList>
            <person name="Olsen J.L."/>
            <person name="Rouze P."/>
            <person name="Verhelst B."/>
            <person name="Lin Y.-C."/>
            <person name="Bayer T."/>
            <person name="Collen J."/>
            <person name="Dattolo E."/>
            <person name="De Paoli E."/>
            <person name="Dittami S."/>
            <person name="Maumus F."/>
            <person name="Michel G."/>
            <person name="Kersting A."/>
            <person name="Lauritano C."/>
            <person name="Lohaus R."/>
            <person name="Toepel M."/>
            <person name="Tonon T."/>
            <person name="Vanneste K."/>
            <person name="Amirebrahimi M."/>
            <person name="Brakel J."/>
            <person name="Bostroem C."/>
            <person name="Chovatia M."/>
            <person name="Grimwood J."/>
            <person name="Jenkins J.W."/>
            <person name="Jueterbock A."/>
            <person name="Mraz A."/>
            <person name="Stam W.T."/>
            <person name="Tice H."/>
            <person name="Bornberg-Bauer E."/>
            <person name="Green P.J."/>
            <person name="Pearson G.A."/>
            <person name="Procaccini G."/>
            <person name="Duarte C.M."/>
            <person name="Schmutz J."/>
            <person name="Reusch T.B.H."/>
            <person name="Van de Peer Y."/>
        </authorList>
    </citation>
    <scope>NUCLEOTIDE SEQUENCE [LARGE SCALE GENOMIC DNA]</scope>
    <source>
        <strain evidence="15">cv. Finnish</strain>
    </source>
</reference>
<keyword evidence="11 12" id="KW-0539">Nucleus</keyword>
<dbReference type="InterPro" id="IPR036465">
    <property type="entry name" value="vWFA_dom_sf"/>
</dbReference>
<dbReference type="Proteomes" id="UP000036987">
    <property type="component" value="Unassembled WGS sequence"/>
</dbReference>
<dbReference type="GO" id="GO:0003684">
    <property type="term" value="F:damaged DNA binding"/>
    <property type="evidence" value="ECO:0007669"/>
    <property type="project" value="InterPro"/>
</dbReference>
<keyword evidence="8 12" id="KW-0238">DNA-binding</keyword>
<dbReference type="OrthoDB" id="30826at2759"/>
<dbReference type="STRING" id="29655.A0A0K9NM03"/>
<dbReference type="AlphaFoldDB" id="A0A0K9NM03"/>
<keyword evidence="7 12" id="KW-0067">ATP-binding</keyword>
<dbReference type="GO" id="GO:0043564">
    <property type="term" value="C:Ku70:Ku80 complex"/>
    <property type="evidence" value="ECO:0000318"/>
    <property type="project" value="GO_Central"/>
</dbReference>
<dbReference type="SUPFAM" id="SSF101420">
    <property type="entry name" value="C-terminal domain of Ku80"/>
    <property type="match status" value="1"/>
</dbReference>
<evidence type="ECO:0000256" key="11">
    <source>
        <dbReference type="ARBA" id="ARBA00023242"/>
    </source>
</evidence>
<dbReference type="GO" id="GO:0042162">
    <property type="term" value="F:telomeric DNA binding"/>
    <property type="evidence" value="ECO:0000318"/>
    <property type="project" value="GO_Central"/>
</dbReference>
<gene>
    <name evidence="14" type="ORF">ZOSMA_84G00560</name>
</gene>
<dbReference type="Gene3D" id="2.40.290.10">
    <property type="match status" value="1"/>
</dbReference>
<keyword evidence="6 12" id="KW-0347">Helicase</keyword>
<dbReference type="InterPro" id="IPR005161">
    <property type="entry name" value="Ku_N"/>
</dbReference>
<evidence type="ECO:0000313" key="14">
    <source>
        <dbReference type="EMBL" id="KMZ57618.1"/>
    </source>
</evidence>
<evidence type="ECO:0000256" key="5">
    <source>
        <dbReference type="ARBA" id="ARBA00022801"/>
    </source>
</evidence>
<evidence type="ECO:0000256" key="4">
    <source>
        <dbReference type="ARBA" id="ARBA00022763"/>
    </source>
</evidence>
<dbReference type="Pfam" id="PF02735">
    <property type="entry name" value="Ku"/>
    <property type="match status" value="1"/>
</dbReference>
<dbReference type="CDD" id="cd00873">
    <property type="entry name" value="KU80"/>
    <property type="match status" value="1"/>
</dbReference>
<dbReference type="PIRSF" id="PIRSF016570">
    <property type="entry name" value="Ku80"/>
    <property type="match status" value="1"/>
</dbReference>
<dbReference type="Pfam" id="PF08785">
    <property type="entry name" value="Ku_PK_bind"/>
    <property type="match status" value="1"/>
</dbReference>
<organism evidence="14 15">
    <name type="scientific">Zostera marina</name>
    <name type="common">Eelgrass</name>
    <dbReference type="NCBI Taxonomy" id="29655"/>
    <lineage>
        <taxon>Eukaryota</taxon>
        <taxon>Viridiplantae</taxon>
        <taxon>Streptophyta</taxon>
        <taxon>Embryophyta</taxon>
        <taxon>Tracheophyta</taxon>
        <taxon>Spermatophyta</taxon>
        <taxon>Magnoliopsida</taxon>
        <taxon>Liliopsida</taxon>
        <taxon>Zosteraceae</taxon>
        <taxon>Zostera</taxon>
    </lineage>
</organism>
<accession>A0A0K9NM03</accession>
<dbReference type="InterPro" id="IPR006164">
    <property type="entry name" value="DNA_bd_Ku70/Ku80"/>
</dbReference>
<comment type="caution">
    <text evidence="14">The sequence shown here is derived from an EMBL/GenBank/DDBJ whole genome shotgun (WGS) entry which is preliminary data.</text>
</comment>
<dbReference type="Gene3D" id="1.25.40.240">
    <property type="entry name" value="Ku, C-terminal domain"/>
    <property type="match status" value="1"/>
</dbReference>
<keyword evidence="10 12" id="KW-0234">DNA repair</keyword>
<dbReference type="EC" id="3.6.4.12" evidence="12"/>
<evidence type="ECO:0000256" key="3">
    <source>
        <dbReference type="ARBA" id="ARBA00022741"/>
    </source>
</evidence>
<dbReference type="OMA" id="WAMQYVW"/>
<dbReference type="Gene3D" id="3.40.50.410">
    <property type="entry name" value="von Willebrand factor, type A domain"/>
    <property type="match status" value="1"/>
</dbReference>